<dbReference type="AlphaFoldDB" id="A0A0K2U612"/>
<evidence type="ECO:0000256" key="2">
    <source>
        <dbReference type="SAM" id="Phobius"/>
    </source>
</evidence>
<feature type="transmembrane region" description="Helical" evidence="2">
    <location>
        <begin position="103"/>
        <end position="124"/>
    </location>
</feature>
<name>A0A0K2U612_LEPSM</name>
<feature type="region of interest" description="Disordered" evidence="1">
    <location>
        <begin position="357"/>
        <end position="379"/>
    </location>
</feature>
<reference evidence="3" key="1">
    <citation type="submission" date="2014-05" db="EMBL/GenBank/DDBJ databases">
        <authorList>
            <person name="Chronopoulou M."/>
        </authorList>
    </citation>
    <scope>NUCLEOTIDE SEQUENCE</scope>
    <source>
        <tissue evidence="3">Whole organism</tissue>
    </source>
</reference>
<feature type="transmembrane region" description="Helical" evidence="2">
    <location>
        <begin position="29"/>
        <end position="51"/>
    </location>
</feature>
<organism evidence="3">
    <name type="scientific">Lepeophtheirus salmonis</name>
    <name type="common">Salmon louse</name>
    <name type="synonym">Caligus salmonis</name>
    <dbReference type="NCBI Taxonomy" id="72036"/>
    <lineage>
        <taxon>Eukaryota</taxon>
        <taxon>Metazoa</taxon>
        <taxon>Ecdysozoa</taxon>
        <taxon>Arthropoda</taxon>
        <taxon>Crustacea</taxon>
        <taxon>Multicrustacea</taxon>
        <taxon>Hexanauplia</taxon>
        <taxon>Copepoda</taxon>
        <taxon>Siphonostomatoida</taxon>
        <taxon>Caligidae</taxon>
        <taxon>Lepeophtheirus</taxon>
    </lineage>
</organism>
<proteinExistence type="predicted"/>
<feature type="transmembrane region" description="Helical" evidence="2">
    <location>
        <begin position="181"/>
        <end position="199"/>
    </location>
</feature>
<feature type="transmembrane region" description="Helical" evidence="2">
    <location>
        <begin position="63"/>
        <end position="83"/>
    </location>
</feature>
<feature type="transmembrane region" description="Helical" evidence="2">
    <location>
        <begin position="136"/>
        <end position="161"/>
    </location>
</feature>
<accession>A0A0K2U612</accession>
<dbReference type="OrthoDB" id="10443887at2759"/>
<keyword evidence="2" id="KW-0812">Transmembrane</keyword>
<evidence type="ECO:0000256" key="1">
    <source>
        <dbReference type="SAM" id="MobiDB-lite"/>
    </source>
</evidence>
<feature type="compositionally biased region" description="Basic and acidic residues" evidence="1">
    <location>
        <begin position="363"/>
        <end position="372"/>
    </location>
</feature>
<keyword evidence="2" id="KW-1133">Transmembrane helix</keyword>
<sequence length="379" mass="43937">MSNIDNYPDFEDYQDPLTVETYEVTTRDLILFSIRIAVCLIFLVCTFYVLISGLFLHKYIKNWKLCLVTCGALSAWLGLSVYSDHIDEYWAGGFVIHYQTRNSIFQWFLNLFHGLTLFLTLLLLGHLADFQKRGCWLFLVALTIIVPIIYSVVIILVDLYAKKRFAGRKWSAFVVLFRTGIYNVLNTLLLLSFLPRFCTSRLYGTYDEKRSSSVILISRWIFMFLLLHNLTDIAWGVIIALRFFLEDVINDTDFVLIQDIFDEVKFVLIVLAIPFSYAVSLAVRTCCSHDEDAKNLEMDKIDKIYEEVWNPEDRKDTLDFPVTSDSLYTIDSGVSGFNRDPNVRKKDRKKRESYLEAMSNGSFDEREGDKSVTSEPIDL</sequence>
<dbReference type="EMBL" id="HACA01016119">
    <property type="protein sequence ID" value="CDW33480.1"/>
    <property type="molecule type" value="Transcribed_RNA"/>
</dbReference>
<keyword evidence="2" id="KW-0472">Membrane</keyword>
<evidence type="ECO:0000313" key="3">
    <source>
        <dbReference type="EMBL" id="CDW33480.1"/>
    </source>
</evidence>
<protein>
    <submittedName>
        <fullName evidence="3">Uncharacterized protein</fullName>
    </submittedName>
</protein>
<feature type="transmembrane region" description="Helical" evidence="2">
    <location>
        <begin position="220"/>
        <end position="244"/>
    </location>
</feature>